<comment type="caution">
    <text evidence="1">The sequence shown here is derived from an EMBL/GenBank/DDBJ whole genome shotgun (WGS) entry which is preliminary data.</text>
</comment>
<proteinExistence type="predicted"/>
<keyword evidence="2" id="KW-1185">Reference proteome</keyword>
<evidence type="ECO:0000313" key="1">
    <source>
        <dbReference type="EMBL" id="OBZ73362.1"/>
    </source>
</evidence>
<reference evidence="1 2" key="1">
    <citation type="submission" date="2016-03" db="EMBL/GenBank/DDBJ databases">
        <title>Whole genome sequencing of Grifola frondosa 9006-11.</title>
        <authorList>
            <person name="Min B."/>
            <person name="Park H."/>
            <person name="Kim J.-G."/>
            <person name="Cho H."/>
            <person name="Oh Y.-L."/>
            <person name="Kong W.-S."/>
            <person name="Choi I.-G."/>
        </authorList>
    </citation>
    <scope>NUCLEOTIDE SEQUENCE [LARGE SCALE GENOMIC DNA]</scope>
    <source>
        <strain evidence="1 2">9006-11</strain>
    </source>
</reference>
<dbReference type="Proteomes" id="UP000092993">
    <property type="component" value="Unassembled WGS sequence"/>
</dbReference>
<accession>A0A1C7M952</accession>
<organism evidence="1 2">
    <name type="scientific">Grifola frondosa</name>
    <name type="common">Maitake</name>
    <name type="synonym">Polyporus frondosus</name>
    <dbReference type="NCBI Taxonomy" id="5627"/>
    <lineage>
        <taxon>Eukaryota</taxon>
        <taxon>Fungi</taxon>
        <taxon>Dikarya</taxon>
        <taxon>Basidiomycota</taxon>
        <taxon>Agaricomycotina</taxon>
        <taxon>Agaricomycetes</taxon>
        <taxon>Polyporales</taxon>
        <taxon>Grifolaceae</taxon>
        <taxon>Grifola</taxon>
    </lineage>
</organism>
<dbReference type="AlphaFoldDB" id="A0A1C7M952"/>
<name>A0A1C7M952_GRIFR</name>
<gene>
    <name evidence="1" type="ORF">A0H81_07151</name>
</gene>
<dbReference type="EMBL" id="LUGG01000007">
    <property type="protein sequence ID" value="OBZ73362.1"/>
    <property type="molecule type" value="Genomic_DNA"/>
</dbReference>
<evidence type="ECO:0000313" key="2">
    <source>
        <dbReference type="Proteomes" id="UP000092993"/>
    </source>
</evidence>
<sequence length="68" mass="7455">MLYDNEAAVLEGDCVAGYWHPRHPLHDHVETSTLCRNIGELQADDERVSEGSGLVSPNSGKVYCEVLA</sequence>
<protein>
    <submittedName>
        <fullName evidence="1">Uncharacterized protein</fullName>
    </submittedName>
</protein>